<evidence type="ECO:0000313" key="1">
    <source>
        <dbReference type="EMBL" id="MFC4858717.1"/>
    </source>
</evidence>
<evidence type="ECO:0000313" key="2">
    <source>
        <dbReference type="Proteomes" id="UP001595859"/>
    </source>
</evidence>
<protein>
    <recommendedName>
        <fullName evidence="3">Excreted virulence factor EspC (Type VII ESX diderm)</fullName>
    </recommendedName>
</protein>
<accession>A0ABV9SBM6</accession>
<name>A0ABV9SBM6_9PSEU</name>
<gene>
    <name evidence="1" type="ORF">ACFPCV_34920</name>
</gene>
<dbReference type="EMBL" id="JBHSIS010000024">
    <property type="protein sequence ID" value="MFC4858717.1"/>
    <property type="molecule type" value="Genomic_DNA"/>
</dbReference>
<dbReference type="Proteomes" id="UP001595859">
    <property type="component" value="Unassembled WGS sequence"/>
</dbReference>
<evidence type="ECO:0008006" key="3">
    <source>
        <dbReference type="Google" id="ProtNLM"/>
    </source>
</evidence>
<dbReference type="RefSeq" id="WP_378061358.1">
    <property type="nucleotide sequence ID" value="NZ_JBHSIS010000024.1"/>
</dbReference>
<sequence>MTGFAADLPGIAAAQSALRAAADDLDVPFAPAGDVGPGRLAAVVGALLAAAESDVARARAAVTALADDVGRARETYTALDSEAASRFDQGPW</sequence>
<comment type="caution">
    <text evidence="1">The sequence shown here is derived from an EMBL/GenBank/DDBJ whole genome shotgun (WGS) entry which is preliminary data.</text>
</comment>
<organism evidence="1 2">
    <name type="scientific">Actinophytocola glycyrrhizae</name>
    <dbReference type="NCBI Taxonomy" id="2044873"/>
    <lineage>
        <taxon>Bacteria</taxon>
        <taxon>Bacillati</taxon>
        <taxon>Actinomycetota</taxon>
        <taxon>Actinomycetes</taxon>
        <taxon>Pseudonocardiales</taxon>
        <taxon>Pseudonocardiaceae</taxon>
    </lineage>
</organism>
<proteinExistence type="predicted"/>
<reference evidence="2" key="1">
    <citation type="journal article" date="2019" name="Int. J. Syst. Evol. Microbiol.">
        <title>The Global Catalogue of Microorganisms (GCM) 10K type strain sequencing project: providing services to taxonomists for standard genome sequencing and annotation.</title>
        <authorList>
            <consortium name="The Broad Institute Genomics Platform"/>
            <consortium name="The Broad Institute Genome Sequencing Center for Infectious Disease"/>
            <person name="Wu L."/>
            <person name="Ma J."/>
        </authorList>
    </citation>
    <scope>NUCLEOTIDE SEQUENCE [LARGE SCALE GENOMIC DNA]</scope>
    <source>
        <strain evidence="2">ZS-22-S1</strain>
    </source>
</reference>
<keyword evidence="2" id="KW-1185">Reference proteome</keyword>